<dbReference type="PANTHER" id="PTHR31744">
    <property type="entry name" value="PROTEIN CUP-SHAPED COTYLEDON 2-RELATED"/>
    <property type="match status" value="1"/>
</dbReference>
<comment type="subcellular location">
    <subcellularLocation>
        <location evidence="1">Nucleus</location>
    </subcellularLocation>
</comment>
<evidence type="ECO:0000259" key="7">
    <source>
        <dbReference type="PROSITE" id="PS51005"/>
    </source>
</evidence>
<evidence type="ECO:0000256" key="6">
    <source>
        <dbReference type="SAM" id="MobiDB-lite"/>
    </source>
</evidence>
<evidence type="ECO:0000256" key="4">
    <source>
        <dbReference type="ARBA" id="ARBA00023163"/>
    </source>
</evidence>
<evidence type="ECO:0000256" key="1">
    <source>
        <dbReference type="ARBA" id="ARBA00004123"/>
    </source>
</evidence>
<dbReference type="EMBL" id="OZ075130">
    <property type="protein sequence ID" value="CAL4977125.1"/>
    <property type="molecule type" value="Genomic_DNA"/>
</dbReference>
<keyword evidence="3" id="KW-0238">DNA-binding</keyword>
<dbReference type="GO" id="GO:0005634">
    <property type="term" value="C:nucleus"/>
    <property type="evidence" value="ECO:0007669"/>
    <property type="project" value="UniProtKB-SubCell"/>
</dbReference>
<evidence type="ECO:0000313" key="9">
    <source>
        <dbReference type="Proteomes" id="UP001497457"/>
    </source>
</evidence>
<dbReference type="Proteomes" id="UP001497457">
    <property type="component" value="Chromosome 20rd"/>
</dbReference>
<reference evidence="9" key="1">
    <citation type="submission" date="2024-06" db="EMBL/GenBank/DDBJ databases">
        <authorList>
            <person name="Ryan C."/>
        </authorList>
    </citation>
    <scope>NUCLEOTIDE SEQUENCE [LARGE SCALE GENOMIC DNA]</scope>
</reference>
<keyword evidence="5" id="KW-0539">Nucleus</keyword>
<feature type="region of interest" description="Disordered" evidence="6">
    <location>
        <begin position="1"/>
        <end position="21"/>
    </location>
</feature>
<dbReference type="Gene3D" id="2.170.150.80">
    <property type="entry name" value="NAC domain"/>
    <property type="match status" value="1"/>
</dbReference>
<dbReference type="GO" id="GO:0003677">
    <property type="term" value="F:DNA binding"/>
    <property type="evidence" value="ECO:0007669"/>
    <property type="project" value="UniProtKB-KW"/>
</dbReference>
<feature type="domain" description="NAC" evidence="7">
    <location>
        <begin position="20"/>
        <end position="185"/>
    </location>
</feature>
<accession>A0ABC9AG80</accession>
<evidence type="ECO:0000256" key="2">
    <source>
        <dbReference type="ARBA" id="ARBA00023015"/>
    </source>
</evidence>
<organism evidence="8 9">
    <name type="scientific">Urochloa decumbens</name>
    <dbReference type="NCBI Taxonomy" id="240449"/>
    <lineage>
        <taxon>Eukaryota</taxon>
        <taxon>Viridiplantae</taxon>
        <taxon>Streptophyta</taxon>
        <taxon>Embryophyta</taxon>
        <taxon>Tracheophyta</taxon>
        <taxon>Spermatophyta</taxon>
        <taxon>Magnoliopsida</taxon>
        <taxon>Liliopsida</taxon>
        <taxon>Poales</taxon>
        <taxon>Poaceae</taxon>
        <taxon>PACMAD clade</taxon>
        <taxon>Panicoideae</taxon>
        <taxon>Panicodae</taxon>
        <taxon>Paniceae</taxon>
        <taxon>Melinidinae</taxon>
        <taxon>Urochloa</taxon>
    </lineage>
</organism>
<dbReference type="AlphaFoldDB" id="A0ABC9AG80"/>
<dbReference type="PROSITE" id="PS51005">
    <property type="entry name" value="NAC"/>
    <property type="match status" value="1"/>
</dbReference>
<protein>
    <recommendedName>
        <fullName evidence="7">NAC domain-containing protein</fullName>
    </recommendedName>
</protein>
<evidence type="ECO:0000256" key="3">
    <source>
        <dbReference type="ARBA" id="ARBA00023125"/>
    </source>
</evidence>
<keyword evidence="2" id="KW-0805">Transcription regulation</keyword>
<sequence>MGDHQENQNPRGMRGHGLELPPGFRFNPKDEEIITFYLKPKVHQRNFTCIAIGEVDINRTEPWDLSSKAKMEDELYFFFQKDRKYPSGARINRATVDGYWKATGKDKEIYRVTGQAELPQLVGMKKTLVFYKGRAPKGEKTDWIMHEFRLEGSGKLPDPASRSTSNTTKSSTFEDDWVVCHVFVKNGGIKREPTLSTNNLTMVGDGIDRNTIPMPTPLQFPMPSDFTMDPLASYYSTTGASSSSVPPMMSTMAGMGNIGLQMDNTIYGNPVDMAPQMSFNHHVAMGVASIDNFMSIPKSGPSSMVQQKDIGINHDQINTIEIASMVSATPEYVATTTTDVDGIWKYLAK</sequence>
<dbReference type="Pfam" id="PF02365">
    <property type="entry name" value="NAM"/>
    <property type="match status" value="1"/>
</dbReference>
<dbReference type="FunFam" id="2.170.150.80:FF:000006">
    <property type="entry name" value="NAC domain-containing protein 100-like"/>
    <property type="match status" value="1"/>
</dbReference>
<name>A0ABC9AG80_9POAL</name>
<proteinExistence type="predicted"/>
<evidence type="ECO:0000256" key="5">
    <source>
        <dbReference type="ARBA" id="ARBA00023242"/>
    </source>
</evidence>
<dbReference type="InterPro" id="IPR036093">
    <property type="entry name" value="NAC_dom_sf"/>
</dbReference>
<reference evidence="8 9" key="2">
    <citation type="submission" date="2024-10" db="EMBL/GenBank/DDBJ databases">
        <authorList>
            <person name="Ryan C."/>
        </authorList>
    </citation>
    <scope>NUCLEOTIDE SEQUENCE [LARGE SCALE GENOMIC DNA]</scope>
</reference>
<evidence type="ECO:0000313" key="8">
    <source>
        <dbReference type="EMBL" id="CAL4977125.1"/>
    </source>
</evidence>
<keyword evidence="4" id="KW-0804">Transcription</keyword>
<dbReference type="PANTHER" id="PTHR31744:SF92">
    <property type="entry name" value="NAC DOMAIN-CONTAINING PROTEIN 87"/>
    <property type="match status" value="1"/>
</dbReference>
<dbReference type="InterPro" id="IPR003441">
    <property type="entry name" value="NAC-dom"/>
</dbReference>
<keyword evidence="9" id="KW-1185">Reference proteome</keyword>
<dbReference type="SUPFAM" id="SSF101941">
    <property type="entry name" value="NAC domain"/>
    <property type="match status" value="1"/>
</dbReference>
<gene>
    <name evidence="8" type="ORF">URODEC1_LOCUS54007</name>
</gene>